<dbReference type="AlphaFoldDB" id="A0A2P8GBF8"/>
<sequence length="58" mass="6745">MTYSRGGVMSLVIKRLCIENPFWDATTEYAMHCCYMPKGILKQVHPALSYQYYMPHGI</sequence>
<proteinExistence type="predicted"/>
<accession>A0A2P8GBF8</accession>
<name>A0A2P8GBF8_9BACT</name>
<keyword evidence="2" id="KW-1185">Reference proteome</keyword>
<organism evidence="1 2">
    <name type="scientific">Dyadobacter jiangsuensis</name>
    <dbReference type="NCBI Taxonomy" id="1591085"/>
    <lineage>
        <taxon>Bacteria</taxon>
        <taxon>Pseudomonadati</taxon>
        <taxon>Bacteroidota</taxon>
        <taxon>Cytophagia</taxon>
        <taxon>Cytophagales</taxon>
        <taxon>Spirosomataceae</taxon>
        <taxon>Dyadobacter</taxon>
    </lineage>
</organism>
<dbReference type="Proteomes" id="UP000241964">
    <property type="component" value="Unassembled WGS sequence"/>
</dbReference>
<dbReference type="EMBL" id="PYAS01000003">
    <property type="protein sequence ID" value="PSL31309.1"/>
    <property type="molecule type" value="Genomic_DNA"/>
</dbReference>
<evidence type="ECO:0000313" key="2">
    <source>
        <dbReference type="Proteomes" id="UP000241964"/>
    </source>
</evidence>
<evidence type="ECO:0000313" key="1">
    <source>
        <dbReference type="EMBL" id="PSL31309.1"/>
    </source>
</evidence>
<comment type="caution">
    <text evidence="1">The sequence shown here is derived from an EMBL/GenBank/DDBJ whole genome shotgun (WGS) entry which is preliminary data.</text>
</comment>
<gene>
    <name evidence="1" type="ORF">CLV60_103175</name>
</gene>
<reference evidence="1 2" key="1">
    <citation type="submission" date="2018-03" db="EMBL/GenBank/DDBJ databases">
        <title>Genomic Encyclopedia of Archaeal and Bacterial Type Strains, Phase II (KMG-II): from individual species to whole genera.</title>
        <authorList>
            <person name="Goeker M."/>
        </authorList>
    </citation>
    <scope>NUCLEOTIDE SEQUENCE [LARGE SCALE GENOMIC DNA]</scope>
    <source>
        <strain evidence="1 2">DSM 29057</strain>
    </source>
</reference>
<protein>
    <submittedName>
        <fullName evidence="1">Uncharacterized protein</fullName>
    </submittedName>
</protein>